<protein>
    <recommendedName>
        <fullName evidence="2">CAAX prenyl protease 2/Lysostaphin resistance protein A-like domain-containing protein</fullName>
    </recommendedName>
</protein>
<feature type="transmembrane region" description="Helical" evidence="1">
    <location>
        <begin position="72"/>
        <end position="93"/>
    </location>
</feature>
<organism evidence="3 4">
    <name type="scientific">Candidatus Roizmanbacteria bacterium CG03_land_8_20_14_0_80_39_12</name>
    <dbReference type="NCBI Taxonomy" id="1974847"/>
    <lineage>
        <taxon>Bacteria</taxon>
        <taxon>Candidatus Roizmaniibacteriota</taxon>
    </lineage>
</organism>
<comment type="caution">
    <text evidence="3">The sequence shown here is derived from an EMBL/GenBank/DDBJ whole genome shotgun (WGS) entry which is preliminary data.</text>
</comment>
<gene>
    <name evidence="3" type="ORF">COS52_03265</name>
</gene>
<evidence type="ECO:0000259" key="2">
    <source>
        <dbReference type="Pfam" id="PF02517"/>
    </source>
</evidence>
<feature type="transmembrane region" description="Helical" evidence="1">
    <location>
        <begin position="140"/>
        <end position="156"/>
    </location>
</feature>
<keyword evidence="1" id="KW-1133">Transmembrane helix</keyword>
<dbReference type="Pfam" id="PF02517">
    <property type="entry name" value="Rce1-like"/>
    <property type="match status" value="1"/>
</dbReference>
<evidence type="ECO:0000313" key="4">
    <source>
        <dbReference type="Proteomes" id="UP000230119"/>
    </source>
</evidence>
<feature type="transmembrane region" description="Helical" evidence="1">
    <location>
        <begin position="114"/>
        <end position="134"/>
    </location>
</feature>
<dbReference type="AlphaFoldDB" id="A0A2M7BS52"/>
<dbReference type="InterPro" id="IPR003675">
    <property type="entry name" value="Rce1/LyrA-like_dom"/>
</dbReference>
<name>A0A2M7BS52_9BACT</name>
<feature type="domain" description="CAAX prenyl protease 2/Lysostaphin resistance protein A-like" evidence="2">
    <location>
        <begin position="69"/>
        <end position="150"/>
    </location>
</feature>
<dbReference type="EMBL" id="PEVA01000143">
    <property type="protein sequence ID" value="PIV08328.1"/>
    <property type="molecule type" value="Genomic_DNA"/>
</dbReference>
<keyword evidence="1" id="KW-0472">Membrane</keyword>
<dbReference type="GO" id="GO:0080120">
    <property type="term" value="P:CAAX-box protein maturation"/>
    <property type="evidence" value="ECO:0007669"/>
    <property type="project" value="UniProtKB-ARBA"/>
</dbReference>
<keyword evidence="1" id="KW-0812">Transmembrane</keyword>
<dbReference type="Proteomes" id="UP000230119">
    <property type="component" value="Unassembled WGS sequence"/>
</dbReference>
<proteinExistence type="predicted"/>
<sequence length="157" mass="18092">MVVLIELIVFIWFLYFSKKDLKKVFRVSKSTIIQGVLMGCIYTLVVFLSKQIPLSAEIINQFINGIQLQSFVLYLIYPLVIAISEEFVFRYFVAKKLGVFPSALLFTALHYRPTFPISLFIPIFLLALSQSWLFDKTKSLVPPIIAHLFATYSILLM</sequence>
<reference evidence="4" key="1">
    <citation type="submission" date="2017-09" db="EMBL/GenBank/DDBJ databases">
        <title>Depth-based differentiation of microbial function through sediment-hosted aquifers and enrichment of novel symbionts in the deep terrestrial subsurface.</title>
        <authorList>
            <person name="Probst A.J."/>
            <person name="Ladd B."/>
            <person name="Jarett J.K."/>
            <person name="Geller-Mcgrath D.E."/>
            <person name="Sieber C.M.K."/>
            <person name="Emerson J.B."/>
            <person name="Anantharaman K."/>
            <person name="Thomas B.C."/>
            <person name="Malmstrom R."/>
            <person name="Stieglmeier M."/>
            <person name="Klingl A."/>
            <person name="Woyke T."/>
            <person name="Ryan C.M."/>
            <person name="Banfield J.F."/>
        </authorList>
    </citation>
    <scope>NUCLEOTIDE SEQUENCE [LARGE SCALE GENOMIC DNA]</scope>
</reference>
<accession>A0A2M7BS52</accession>
<dbReference type="GO" id="GO:0004175">
    <property type="term" value="F:endopeptidase activity"/>
    <property type="evidence" value="ECO:0007669"/>
    <property type="project" value="UniProtKB-ARBA"/>
</dbReference>
<feature type="transmembrane region" description="Helical" evidence="1">
    <location>
        <begin position="32"/>
        <end position="52"/>
    </location>
</feature>
<evidence type="ECO:0000256" key="1">
    <source>
        <dbReference type="SAM" id="Phobius"/>
    </source>
</evidence>
<evidence type="ECO:0000313" key="3">
    <source>
        <dbReference type="EMBL" id="PIV08328.1"/>
    </source>
</evidence>